<keyword evidence="13" id="KW-1185">Reference proteome</keyword>
<dbReference type="InterPro" id="IPR029070">
    <property type="entry name" value="Chitinase_insertion_sf"/>
</dbReference>
<name>A0A6A4H5Z2_9AGAR</name>
<dbReference type="Pfam" id="PF00704">
    <property type="entry name" value="Glyco_hydro_18"/>
    <property type="match status" value="1"/>
</dbReference>
<feature type="region of interest" description="Disordered" evidence="9">
    <location>
        <begin position="407"/>
        <end position="430"/>
    </location>
</feature>
<evidence type="ECO:0000313" key="13">
    <source>
        <dbReference type="Proteomes" id="UP000799118"/>
    </source>
</evidence>
<dbReference type="GO" id="GO:0008843">
    <property type="term" value="F:endochitinase activity"/>
    <property type="evidence" value="ECO:0007669"/>
    <property type="project" value="UniProtKB-EC"/>
</dbReference>
<dbReference type="InterPro" id="IPR017853">
    <property type="entry name" value="GH"/>
</dbReference>
<evidence type="ECO:0000256" key="7">
    <source>
        <dbReference type="RuleBase" id="RU000489"/>
    </source>
</evidence>
<proteinExistence type="inferred from homology"/>
<dbReference type="Gene3D" id="3.20.20.80">
    <property type="entry name" value="Glycosidases"/>
    <property type="match status" value="1"/>
</dbReference>
<keyword evidence="2 7" id="KW-0378">Hydrolase</keyword>
<dbReference type="AlphaFoldDB" id="A0A6A4H5Z2"/>
<dbReference type="InterPro" id="IPR001223">
    <property type="entry name" value="Glyco_hydro18_cat"/>
</dbReference>
<dbReference type="GO" id="GO:0006032">
    <property type="term" value="P:chitin catabolic process"/>
    <property type="evidence" value="ECO:0007669"/>
    <property type="project" value="UniProtKB-KW"/>
</dbReference>
<comment type="catalytic activity">
    <reaction evidence="1">
        <text>Random endo-hydrolysis of N-acetyl-beta-D-glucosaminide (1-&gt;4)-beta-linkages in chitin and chitodextrins.</text>
        <dbReference type="EC" id="3.2.1.14"/>
    </reaction>
</comment>
<dbReference type="SMART" id="SM00636">
    <property type="entry name" value="Glyco_18"/>
    <property type="match status" value="1"/>
</dbReference>
<reference evidence="12" key="1">
    <citation type="journal article" date="2019" name="Environ. Microbiol.">
        <title>Fungal ecological strategies reflected in gene transcription - a case study of two litter decomposers.</title>
        <authorList>
            <person name="Barbi F."/>
            <person name="Kohler A."/>
            <person name="Barry K."/>
            <person name="Baskaran P."/>
            <person name="Daum C."/>
            <person name="Fauchery L."/>
            <person name="Ihrmark K."/>
            <person name="Kuo A."/>
            <person name="LaButti K."/>
            <person name="Lipzen A."/>
            <person name="Morin E."/>
            <person name="Grigoriev I.V."/>
            <person name="Henrissat B."/>
            <person name="Lindahl B."/>
            <person name="Martin F."/>
        </authorList>
    </citation>
    <scope>NUCLEOTIDE SEQUENCE</scope>
    <source>
        <strain evidence="12">JB14</strain>
    </source>
</reference>
<feature type="domain" description="GH18" evidence="11">
    <location>
        <begin position="22"/>
        <end position="408"/>
    </location>
</feature>
<keyword evidence="3" id="KW-0146">Chitin degradation</keyword>
<dbReference type="GO" id="GO:0000272">
    <property type="term" value="P:polysaccharide catabolic process"/>
    <property type="evidence" value="ECO:0007669"/>
    <property type="project" value="UniProtKB-KW"/>
</dbReference>
<evidence type="ECO:0000256" key="10">
    <source>
        <dbReference type="SAM" id="SignalP"/>
    </source>
</evidence>
<dbReference type="GO" id="GO:0008061">
    <property type="term" value="F:chitin binding"/>
    <property type="evidence" value="ECO:0007669"/>
    <property type="project" value="InterPro"/>
</dbReference>
<evidence type="ECO:0000313" key="12">
    <source>
        <dbReference type="EMBL" id="KAE9393206.1"/>
    </source>
</evidence>
<keyword evidence="4" id="KW-0119">Carbohydrate metabolism</keyword>
<evidence type="ECO:0000256" key="8">
    <source>
        <dbReference type="RuleBase" id="RU004453"/>
    </source>
</evidence>
<evidence type="ECO:0000256" key="4">
    <source>
        <dbReference type="ARBA" id="ARBA00023277"/>
    </source>
</evidence>
<evidence type="ECO:0000256" key="3">
    <source>
        <dbReference type="ARBA" id="ARBA00023024"/>
    </source>
</evidence>
<accession>A0A6A4H5Z2</accession>
<dbReference type="OrthoDB" id="73875at2759"/>
<evidence type="ECO:0000256" key="9">
    <source>
        <dbReference type="SAM" id="MobiDB-lite"/>
    </source>
</evidence>
<dbReference type="PROSITE" id="PS01095">
    <property type="entry name" value="GH18_1"/>
    <property type="match status" value="1"/>
</dbReference>
<feature type="chain" id="PRO_5025610598" evidence="10">
    <location>
        <begin position="18"/>
        <end position="453"/>
    </location>
</feature>
<evidence type="ECO:0000256" key="2">
    <source>
        <dbReference type="ARBA" id="ARBA00022801"/>
    </source>
</evidence>
<dbReference type="InterPro" id="IPR011583">
    <property type="entry name" value="Chitinase_II/V-like_cat"/>
</dbReference>
<dbReference type="Proteomes" id="UP000799118">
    <property type="component" value="Unassembled WGS sequence"/>
</dbReference>
<protein>
    <submittedName>
        <fullName evidence="12">Glycoside hydrolase family 18 protein</fullName>
    </submittedName>
</protein>
<dbReference type="SUPFAM" id="SSF54556">
    <property type="entry name" value="Chitinase insertion domain"/>
    <property type="match status" value="1"/>
</dbReference>
<comment type="similarity">
    <text evidence="8">Belongs to the glycosyl hydrolase 18 family.</text>
</comment>
<feature type="signal peptide" evidence="10">
    <location>
        <begin position="1"/>
        <end position="17"/>
    </location>
</feature>
<dbReference type="Gene3D" id="3.10.50.10">
    <property type="match status" value="1"/>
</dbReference>
<dbReference type="InterPro" id="IPR050314">
    <property type="entry name" value="Glycosyl_Hydrlase_18"/>
</dbReference>
<dbReference type="InterPro" id="IPR001579">
    <property type="entry name" value="Glyco_hydro_18_chit_AS"/>
</dbReference>
<keyword evidence="10" id="KW-0732">Signal</keyword>
<sequence>MLAALILSNLLLLHAAATTSPLRSVAWYAGYHSADFPLSQVSWSKYTQLTYAFATTTPDVNSLFLADSDEQLLPQFVQMAHANNVTASLAIGGWGGSQYFSTAVGSSANRTAFVKTVTELVTQYDLDGLDFDWEYPNFQGIGCNTINSNDTENFLSFLQELRQDSTGSKLVLSAATSVLPWNGTNGLPSTDVSGFSSVLSWIEIMNYDIWDVLSPHAGPNSPLNDTCAPSGDQTGSAVSSVNAWVAAGMPANQILLGVAAYGHSYVVPESSVLQSNSSTNITNAFPPFNAGAEHLGDSWDSPAGFDVCGNFSGITGVYTYWGLVDGGYIDMDGSPQNGFGYLFDTCSQTPYVYDKSNQTLVSYDNVQSFALKGDFIKNNGLGGFSMWEAGGDLNDTLLDSIRSAIGGSSTTSSNDPSTPSSTSSSSSSRNAAMMMTSPGMISITTILAICVDC</sequence>
<evidence type="ECO:0000256" key="6">
    <source>
        <dbReference type="ARBA" id="ARBA00023326"/>
    </source>
</evidence>
<feature type="compositionally biased region" description="Low complexity" evidence="9">
    <location>
        <begin position="408"/>
        <end position="428"/>
    </location>
</feature>
<keyword evidence="5 7" id="KW-0326">Glycosidase</keyword>
<gene>
    <name evidence="12" type="ORF">BT96DRAFT_887379</name>
</gene>
<dbReference type="GO" id="GO:0005576">
    <property type="term" value="C:extracellular region"/>
    <property type="evidence" value="ECO:0007669"/>
    <property type="project" value="TreeGrafter"/>
</dbReference>
<organism evidence="12 13">
    <name type="scientific">Gymnopus androsaceus JB14</name>
    <dbReference type="NCBI Taxonomy" id="1447944"/>
    <lineage>
        <taxon>Eukaryota</taxon>
        <taxon>Fungi</taxon>
        <taxon>Dikarya</taxon>
        <taxon>Basidiomycota</taxon>
        <taxon>Agaricomycotina</taxon>
        <taxon>Agaricomycetes</taxon>
        <taxon>Agaricomycetidae</taxon>
        <taxon>Agaricales</taxon>
        <taxon>Marasmiineae</taxon>
        <taxon>Omphalotaceae</taxon>
        <taxon>Gymnopus</taxon>
    </lineage>
</organism>
<dbReference type="PROSITE" id="PS51910">
    <property type="entry name" value="GH18_2"/>
    <property type="match status" value="1"/>
</dbReference>
<keyword evidence="6" id="KW-0624">Polysaccharide degradation</keyword>
<evidence type="ECO:0000256" key="1">
    <source>
        <dbReference type="ARBA" id="ARBA00000822"/>
    </source>
</evidence>
<evidence type="ECO:0000259" key="11">
    <source>
        <dbReference type="PROSITE" id="PS51910"/>
    </source>
</evidence>
<dbReference type="SUPFAM" id="SSF51445">
    <property type="entry name" value="(Trans)glycosidases"/>
    <property type="match status" value="1"/>
</dbReference>
<dbReference type="EMBL" id="ML769578">
    <property type="protein sequence ID" value="KAE9393206.1"/>
    <property type="molecule type" value="Genomic_DNA"/>
</dbReference>
<dbReference type="PANTHER" id="PTHR11177:SF392">
    <property type="entry name" value="HAP41P"/>
    <property type="match status" value="1"/>
</dbReference>
<dbReference type="PANTHER" id="PTHR11177">
    <property type="entry name" value="CHITINASE"/>
    <property type="match status" value="1"/>
</dbReference>
<evidence type="ECO:0000256" key="5">
    <source>
        <dbReference type="ARBA" id="ARBA00023295"/>
    </source>
</evidence>